<dbReference type="RefSeq" id="WP_091768005.1">
    <property type="nucleotide sequence ID" value="NZ_FNHG01000004.1"/>
</dbReference>
<dbReference type="EMBL" id="FNHG01000004">
    <property type="protein sequence ID" value="SDM06130.1"/>
    <property type="molecule type" value="Genomic_DNA"/>
</dbReference>
<gene>
    <name evidence="2" type="ORF">SAMN04488568_104168</name>
</gene>
<evidence type="ECO:0000256" key="1">
    <source>
        <dbReference type="SAM" id="Phobius"/>
    </source>
</evidence>
<keyword evidence="1" id="KW-1133">Transmembrane helix</keyword>
<reference evidence="2 3" key="1">
    <citation type="submission" date="2016-10" db="EMBL/GenBank/DDBJ databases">
        <authorList>
            <person name="de Groot N.N."/>
        </authorList>
    </citation>
    <scope>NUCLEOTIDE SEQUENCE [LARGE SCALE GENOMIC DNA]</scope>
    <source>
        <strain evidence="2 3">DSM 16077</strain>
    </source>
</reference>
<dbReference type="STRING" id="144026.SAMN04488568_104168"/>
<keyword evidence="1" id="KW-0472">Membrane</keyword>
<feature type="transmembrane region" description="Helical" evidence="1">
    <location>
        <begin position="61"/>
        <end position="83"/>
    </location>
</feature>
<feature type="transmembrane region" description="Helical" evidence="1">
    <location>
        <begin position="26"/>
        <end position="49"/>
    </location>
</feature>
<name>A0A1G9Q530_9PROT</name>
<keyword evidence="3" id="KW-1185">Reference proteome</keyword>
<dbReference type="Proteomes" id="UP000199759">
    <property type="component" value="Unassembled WGS sequence"/>
</dbReference>
<dbReference type="AlphaFoldDB" id="A0A1G9Q530"/>
<protein>
    <submittedName>
        <fullName evidence="2">Uncharacterized protein</fullName>
    </submittedName>
</protein>
<sequence>MSQKPAKKDDLVHPIARPFLWLESKWLASSVVWVLGLVVVALGAVDFFHPRHEYLDFAQTPGFYVLAGFISFVAAVMGGWFVIRQFLGRAENYWDGEAGDE</sequence>
<accession>A0A1G9Q530</accession>
<proteinExistence type="predicted"/>
<evidence type="ECO:0000313" key="2">
    <source>
        <dbReference type="EMBL" id="SDM06130.1"/>
    </source>
</evidence>
<keyword evidence="1" id="KW-0812">Transmembrane</keyword>
<dbReference type="OrthoDB" id="7631747at2"/>
<organism evidence="2 3">
    <name type="scientific">Maricaulis salignorans</name>
    <dbReference type="NCBI Taxonomy" id="144026"/>
    <lineage>
        <taxon>Bacteria</taxon>
        <taxon>Pseudomonadati</taxon>
        <taxon>Pseudomonadota</taxon>
        <taxon>Alphaproteobacteria</taxon>
        <taxon>Maricaulales</taxon>
        <taxon>Maricaulaceae</taxon>
        <taxon>Maricaulis</taxon>
    </lineage>
</organism>
<evidence type="ECO:0000313" key="3">
    <source>
        <dbReference type="Proteomes" id="UP000199759"/>
    </source>
</evidence>